<reference evidence="1 2" key="1">
    <citation type="submission" date="2024-01" db="EMBL/GenBank/DDBJ databases">
        <title>A draft genome for a cacao thread blight-causing isolate of Paramarasmius palmivorus.</title>
        <authorList>
            <person name="Baruah I.K."/>
            <person name="Bukari Y."/>
            <person name="Amoako-Attah I."/>
            <person name="Meinhardt L.W."/>
            <person name="Bailey B.A."/>
            <person name="Cohen S.P."/>
        </authorList>
    </citation>
    <scope>NUCLEOTIDE SEQUENCE [LARGE SCALE GENOMIC DNA]</scope>
    <source>
        <strain evidence="1 2">GH-12</strain>
    </source>
</reference>
<dbReference type="Proteomes" id="UP001383192">
    <property type="component" value="Unassembled WGS sequence"/>
</dbReference>
<evidence type="ECO:0008006" key="3">
    <source>
        <dbReference type="Google" id="ProtNLM"/>
    </source>
</evidence>
<sequence>MFLDIMFRLVEAEDQDHRACMVSGYPDISVSLDHPEPLQDASIRVTHILSETKESTIYAGQLVGEKGNEDMVLKIHAKTEQAEAEAQHYKEMKGLQGSVIPRFYGLFQGKTLFGDHVAGIILERFGEPVDKSLDDLDRKTKARILDCMDKIHKAGLAPDDIGPENVLSDGKDIRINDFTNTYPHECRSTYDYLNAPEIVKQEELRPALMCWELYALASEIGFWTIPKVVINGFAYPTEGMPTDPEVIQKLNPEHFFAVYNGNQLVTLLETYYRIVYKELESGRSVEELREDMEQLMKRAEDQWTVRRRASESEFREIHDSRLLVEDMREYSPLPLRFQS</sequence>
<organism evidence="1 2">
    <name type="scientific">Paramarasmius palmivorus</name>
    <dbReference type="NCBI Taxonomy" id="297713"/>
    <lineage>
        <taxon>Eukaryota</taxon>
        <taxon>Fungi</taxon>
        <taxon>Dikarya</taxon>
        <taxon>Basidiomycota</taxon>
        <taxon>Agaricomycotina</taxon>
        <taxon>Agaricomycetes</taxon>
        <taxon>Agaricomycetidae</taxon>
        <taxon>Agaricales</taxon>
        <taxon>Marasmiineae</taxon>
        <taxon>Marasmiaceae</taxon>
        <taxon>Paramarasmius</taxon>
    </lineage>
</organism>
<keyword evidence="2" id="KW-1185">Reference proteome</keyword>
<dbReference type="EMBL" id="JAYKXP010000050">
    <property type="protein sequence ID" value="KAK7036582.1"/>
    <property type="molecule type" value="Genomic_DNA"/>
</dbReference>
<dbReference type="InterPro" id="IPR011009">
    <property type="entry name" value="Kinase-like_dom_sf"/>
</dbReference>
<evidence type="ECO:0000313" key="2">
    <source>
        <dbReference type="Proteomes" id="UP001383192"/>
    </source>
</evidence>
<proteinExistence type="predicted"/>
<accession>A0AAW0CA82</accession>
<dbReference type="AlphaFoldDB" id="A0AAW0CA82"/>
<comment type="caution">
    <text evidence="1">The sequence shown here is derived from an EMBL/GenBank/DDBJ whole genome shotgun (WGS) entry which is preliminary data.</text>
</comment>
<evidence type="ECO:0000313" key="1">
    <source>
        <dbReference type="EMBL" id="KAK7036582.1"/>
    </source>
</evidence>
<protein>
    <recommendedName>
        <fullName evidence="3">Protein kinase domain-containing protein</fullName>
    </recommendedName>
</protein>
<dbReference type="SUPFAM" id="SSF56112">
    <property type="entry name" value="Protein kinase-like (PK-like)"/>
    <property type="match status" value="1"/>
</dbReference>
<name>A0AAW0CA82_9AGAR</name>
<gene>
    <name evidence="1" type="ORF">VNI00_011515</name>
</gene>